<dbReference type="EMBL" id="JAAOIC020000068">
    <property type="protein sequence ID" value="KAG8034207.1"/>
    <property type="molecule type" value="Genomic_DNA"/>
</dbReference>
<dbReference type="AlphaFoldDB" id="A0A8J5QVB9"/>
<feature type="chain" id="PRO_5035207687" evidence="1">
    <location>
        <begin position="21"/>
        <end position="287"/>
    </location>
</feature>
<comment type="caution">
    <text evidence="2">The sequence shown here is derived from an EMBL/GenBank/DDBJ whole genome shotgun (WGS) entry which is preliminary data.</text>
</comment>
<protein>
    <submittedName>
        <fullName evidence="2">Uncharacterized protein</fullName>
    </submittedName>
</protein>
<sequence length="287" mass="32671">MFQYLILILNISGLILTAEAQVYKNNLKVSTRLDLSGSLKHLCAGDDQSDDDEVVSCACLSKLSVLSTVQVGKYQNVYHHNESNQNGVNTYASLYQSKENLGVYGSGRFNLHNVKCVENNEVKDVQSRYTHWFHVYYTYSNVPIPNKKLDYEDYEAEVLLPVTIVDITLENALKIRHLKLTLDDSEIYNFEDNLGTMCGESLEEGSMERALWSIVDRVLLHNDNNCNYPKGSTFPTTEKMPLTITVDEPLKCGKYGLEFSFHLYDDVPTINWNGQIFWYLEAGTTCV</sequence>
<dbReference type="Proteomes" id="UP000729913">
    <property type="component" value="Unassembled WGS sequence"/>
</dbReference>
<evidence type="ECO:0000313" key="3">
    <source>
        <dbReference type="Proteomes" id="UP000729913"/>
    </source>
</evidence>
<feature type="signal peptide" evidence="1">
    <location>
        <begin position="1"/>
        <end position="20"/>
    </location>
</feature>
<organism evidence="2 3">
    <name type="scientific">Cotesia typhae</name>
    <dbReference type="NCBI Taxonomy" id="2053667"/>
    <lineage>
        <taxon>Eukaryota</taxon>
        <taxon>Metazoa</taxon>
        <taxon>Ecdysozoa</taxon>
        <taxon>Arthropoda</taxon>
        <taxon>Hexapoda</taxon>
        <taxon>Insecta</taxon>
        <taxon>Pterygota</taxon>
        <taxon>Neoptera</taxon>
        <taxon>Endopterygota</taxon>
        <taxon>Hymenoptera</taxon>
        <taxon>Apocrita</taxon>
        <taxon>Ichneumonoidea</taxon>
        <taxon>Braconidae</taxon>
        <taxon>Microgastrinae</taxon>
        <taxon>Cotesia</taxon>
    </lineage>
</organism>
<proteinExistence type="predicted"/>
<evidence type="ECO:0000256" key="1">
    <source>
        <dbReference type="SAM" id="SignalP"/>
    </source>
</evidence>
<dbReference type="OrthoDB" id="7672739at2759"/>
<gene>
    <name evidence="2" type="ORF">G9C98_001292</name>
</gene>
<reference evidence="2" key="2">
    <citation type="submission" date="2021-04" db="EMBL/GenBank/DDBJ databases">
        <title>Genome-wide patterns of bracovirus chromosomal integration into multiple host tissues during parasitism.</title>
        <authorList>
            <person name="Chebbi M.A.C."/>
        </authorList>
    </citation>
    <scope>NUCLEOTIDE SEQUENCE</scope>
    <source>
        <tissue evidence="2">Whole body</tissue>
    </source>
</reference>
<keyword evidence="3" id="KW-1185">Reference proteome</keyword>
<accession>A0A8J5QVB9</accession>
<reference evidence="2" key="1">
    <citation type="submission" date="2020-03" db="EMBL/GenBank/DDBJ databases">
        <authorList>
            <person name="Chebbi M.A."/>
            <person name="Drezen J.M."/>
        </authorList>
    </citation>
    <scope>NUCLEOTIDE SEQUENCE</scope>
    <source>
        <tissue evidence="2">Whole body</tissue>
    </source>
</reference>
<name>A0A8J5QVB9_9HYME</name>
<evidence type="ECO:0000313" key="2">
    <source>
        <dbReference type="EMBL" id="KAG8034207.1"/>
    </source>
</evidence>
<keyword evidence="1" id="KW-0732">Signal</keyword>